<protein>
    <submittedName>
        <fullName evidence="1">Uncharacterized protein</fullName>
    </submittedName>
</protein>
<sequence>MLSNCIHTVDIFFKVSNVKIRKLCLRMKASHTEYNYFKEILNITILKLLKQLIAILKLNLN</sequence>
<evidence type="ECO:0000313" key="1">
    <source>
        <dbReference type="EMBL" id="OHT44121.1"/>
    </source>
</evidence>
<gene>
    <name evidence="1" type="ORF">BHE19_14425</name>
</gene>
<organism evidence="1 2">
    <name type="scientific">Flavobacterium tructae</name>
    <dbReference type="NCBI Taxonomy" id="1114873"/>
    <lineage>
        <taxon>Bacteria</taxon>
        <taxon>Pseudomonadati</taxon>
        <taxon>Bacteroidota</taxon>
        <taxon>Flavobacteriia</taxon>
        <taxon>Flavobacteriales</taxon>
        <taxon>Flavobacteriaceae</taxon>
        <taxon>Flavobacterium</taxon>
    </lineage>
</organism>
<accession>A0A1S1J3B4</accession>
<dbReference type="EMBL" id="MIKE01000025">
    <property type="protein sequence ID" value="OHT44121.1"/>
    <property type="molecule type" value="Genomic_DNA"/>
</dbReference>
<dbReference type="Proteomes" id="UP000180252">
    <property type="component" value="Unassembled WGS sequence"/>
</dbReference>
<evidence type="ECO:0000313" key="2">
    <source>
        <dbReference type="Proteomes" id="UP000180252"/>
    </source>
</evidence>
<dbReference type="STRING" id="1278819.BHE19_14425"/>
<reference evidence="2" key="1">
    <citation type="submission" date="2016-09" db="EMBL/GenBank/DDBJ databases">
        <authorList>
            <person name="Chen S."/>
            <person name="Walker E."/>
        </authorList>
    </citation>
    <scope>NUCLEOTIDE SEQUENCE [LARGE SCALE GENOMIC DNA]</scope>
    <source>
        <strain evidence="2">MSU</strain>
    </source>
</reference>
<name>A0A1S1J3B4_9FLAO</name>
<proteinExistence type="predicted"/>
<dbReference type="AlphaFoldDB" id="A0A1S1J3B4"/>
<comment type="caution">
    <text evidence="1">The sequence shown here is derived from an EMBL/GenBank/DDBJ whole genome shotgun (WGS) entry which is preliminary data.</text>
</comment>